<evidence type="ECO:0000256" key="6">
    <source>
        <dbReference type="SAM" id="SignalP"/>
    </source>
</evidence>
<proteinExistence type="predicted"/>
<keyword evidence="2 5" id="KW-0812">Transmembrane</keyword>
<dbReference type="AlphaFoldDB" id="A0A9P4HRK6"/>
<dbReference type="PANTHER" id="PTHR23507:SF1">
    <property type="entry name" value="FI18259P1-RELATED"/>
    <property type="match status" value="1"/>
</dbReference>
<feature type="signal peptide" evidence="6">
    <location>
        <begin position="1"/>
        <end position="23"/>
    </location>
</feature>
<protein>
    <submittedName>
        <fullName evidence="7">Uncharacterized protein</fullName>
    </submittedName>
</protein>
<feature type="transmembrane region" description="Helical" evidence="5">
    <location>
        <begin position="155"/>
        <end position="176"/>
    </location>
</feature>
<evidence type="ECO:0000256" key="4">
    <source>
        <dbReference type="ARBA" id="ARBA00023136"/>
    </source>
</evidence>
<evidence type="ECO:0000256" key="3">
    <source>
        <dbReference type="ARBA" id="ARBA00022989"/>
    </source>
</evidence>
<dbReference type="OrthoDB" id="194139at2759"/>
<dbReference type="Proteomes" id="UP000799776">
    <property type="component" value="Unassembled WGS sequence"/>
</dbReference>
<evidence type="ECO:0000256" key="5">
    <source>
        <dbReference type="SAM" id="Phobius"/>
    </source>
</evidence>
<dbReference type="EMBL" id="ML978731">
    <property type="protein sequence ID" value="KAF2085398.1"/>
    <property type="molecule type" value="Genomic_DNA"/>
</dbReference>
<keyword evidence="4 5" id="KW-0472">Membrane</keyword>
<accession>A0A9P4HRK6</accession>
<feature type="chain" id="PRO_5040166212" evidence="6">
    <location>
        <begin position="24"/>
        <end position="209"/>
    </location>
</feature>
<evidence type="ECO:0000313" key="7">
    <source>
        <dbReference type="EMBL" id="KAF2085398.1"/>
    </source>
</evidence>
<dbReference type="PANTHER" id="PTHR23507">
    <property type="entry name" value="ZGC:174356"/>
    <property type="match status" value="1"/>
</dbReference>
<gene>
    <name evidence="7" type="ORF">K490DRAFT_20326</name>
</gene>
<feature type="non-terminal residue" evidence="7">
    <location>
        <position position="209"/>
    </location>
</feature>
<keyword evidence="3 5" id="KW-1133">Transmembrane helix</keyword>
<dbReference type="GO" id="GO:0016020">
    <property type="term" value="C:membrane"/>
    <property type="evidence" value="ECO:0007669"/>
    <property type="project" value="UniProtKB-SubCell"/>
</dbReference>
<reference evidence="7" key="1">
    <citation type="journal article" date="2020" name="Stud. Mycol.">
        <title>101 Dothideomycetes genomes: a test case for predicting lifestyles and emergence of pathogens.</title>
        <authorList>
            <person name="Haridas S."/>
            <person name="Albert R."/>
            <person name="Binder M."/>
            <person name="Bloem J."/>
            <person name="Labutti K."/>
            <person name="Salamov A."/>
            <person name="Andreopoulos B."/>
            <person name="Baker S."/>
            <person name="Barry K."/>
            <person name="Bills G."/>
            <person name="Bluhm B."/>
            <person name="Cannon C."/>
            <person name="Castanera R."/>
            <person name="Culley D."/>
            <person name="Daum C."/>
            <person name="Ezra D."/>
            <person name="Gonzalez J."/>
            <person name="Henrissat B."/>
            <person name="Kuo A."/>
            <person name="Liang C."/>
            <person name="Lipzen A."/>
            <person name="Lutzoni F."/>
            <person name="Magnuson J."/>
            <person name="Mondo S."/>
            <person name="Nolan M."/>
            <person name="Ohm R."/>
            <person name="Pangilinan J."/>
            <person name="Park H.-J."/>
            <person name="Ramirez L."/>
            <person name="Alfaro M."/>
            <person name="Sun H."/>
            <person name="Tritt A."/>
            <person name="Yoshinaga Y."/>
            <person name="Zwiers L.-H."/>
            <person name="Turgeon B."/>
            <person name="Goodwin S."/>
            <person name="Spatafora J."/>
            <person name="Crous P."/>
            <person name="Grigoriev I."/>
        </authorList>
    </citation>
    <scope>NUCLEOTIDE SEQUENCE</scope>
    <source>
        <strain evidence="7">CBS 121410</strain>
    </source>
</reference>
<keyword evidence="6" id="KW-0732">Signal</keyword>
<evidence type="ECO:0000313" key="8">
    <source>
        <dbReference type="Proteomes" id="UP000799776"/>
    </source>
</evidence>
<keyword evidence="8" id="KW-1185">Reference proteome</keyword>
<evidence type="ECO:0000256" key="1">
    <source>
        <dbReference type="ARBA" id="ARBA00004141"/>
    </source>
</evidence>
<dbReference type="GO" id="GO:0022857">
    <property type="term" value="F:transmembrane transporter activity"/>
    <property type="evidence" value="ECO:0007669"/>
    <property type="project" value="TreeGrafter"/>
</dbReference>
<organism evidence="7 8">
    <name type="scientific">Saccharata proteae CBS 121410</name>
    <dbReference type="NCBI Taxonomy" id="1314787"/>
    <lineage>
        <taxon>Eukaryota</taxon>
        <taxon>Fungi</taxon>
        <taxon>Dikarya</taxon>
        <taxon>Ascomycota</taxon>
        <taxon>Pezizomycotina</taxon>
        <taxon>Dothideomycetes</taxon>
        <taxon>Dothideomycetes incertae sedis</taxon>
        <taxon>Botryosphaeriales</taxon>
        <taxon>Saccharataceae</taxon>
        <taxon>Saccharata</taxon>
    </lineage>
</organism>
<comment type="subcellular location">
    <subcellularLocation>
        <location evidence="1">Membrane</location>
        <topology evidence="1">Multi-pass membrane protein</topology>
    </subcellularLocation>
</comment>
<comment type="caution">
    <text evidence="7">The sequence shown here is derived from an EMBL/GenBank/DDBJ whole genome shotgun (WGS) entry which is preliminary data.</text>
</comment>
<name>A0A9P4HRK6_9PEZI</name>
<sequence>PSHSWQYAALIAGALSLLVDLEAGLVAAPEVRLLEMAVCRDWYRKREPDIIGPPPWSYVPEALCKGDGIQVELAWVRAWKAVAGAVPGYLHETLPTRLVWASAAFQFLGGGNRVLLSLVNTVIVDVAPKEKRINLLREILMTDRFFTREDRTTTFYLIGAAVFLTDILSSLAGAVLLSRDLWLPYKFATPILLLAFPLTLALPETLPQP</sequence>
<evidence type="ECO:0000256" key="2">
    <source>
        <dbReference type="ARBA" id="ARBA00022692"/>
    </source>
</evidence>
<feature type="non-terminal residue" evidence="7">
    <location>
        <position position="1"/>
    </location>
</feature>